<keyword evidence="3" id="KW-0547">Nucleotide-binding</keyword>
<organism evidence="7 8">
    <name type="scientific">Orbilia javanica</name>
    <dbReference type="NCBI Taxonomy" id="47235"/>
    <lineage>
        <taxon>Eukaryota</taxon>
        <taxon>Fungi</taxon>
        <taxon>Dikarya</taxon>
        <taxon>Ascomycota</taxon>
        <taxon>Pezizomycotina</taxon>
        <taxon>Orbiliomycetes</taxon>
        <taxon>Orbiliales</taxon>
        <taxon>Orbiliaceae</taxon>
        <taxon>Orbilia</taxon>
    </lineage>
</organism>
<dbReference type="SMART" id="SM00220">
    <property type="entry name" value="S_TKc"/>
    <property type="match status" value="1"/>
</dbReference>
<dbReference type="Proteomes" id="UP001313282">
    <property type="component" value="Unassembled WGS sequence"/>
</dbReference>
<name>A0AAN8N4A6_9PEZI</name>
<evidence type="ECO:0000256" key="2">
    <source>
        <dbReference type="ARBA" id="ARBA00022679"/>
    </source>
</evidence>
<evidence type="ECO:0000256" key="4">
    <source>
        <dbReference type="ARBA" id="ARBA00022777"/>
    </source>
</evidence>
<evidence type="ECO:0000256" key="1">
    <source>
        <dbReference type="ARBA" id="ARBA00022527"/>
    </source>
</evidence>
<dbReference type="Pfam" id="PF00069">
    <property type="entry name" value="Pkinase"/>
    <property type="match status" value="1"/>
</dbReference>
<keyword evidence="8" id="KW-1185">Reference proteome</keyword>
<keyword evidence="5" id="KW-0067">ATP-binding</keyword>
<dbReference type="GO" id="GO:0005524">
    <property type="term" value="F:ATP binding"/>
    <property type="evidence" value="ECO:0007669"/>
    <property type="project" value="UniProtKB-KW"/>
</dbReference>
<evidence type="ECO:0000259" key="6">
    <source>
        <dbReference type="PROSITE" id="PS50011"/>
    </source>
</evidence>
<reference evidence="7 8" key="1">
    <citation type="submission" date="2019-10" db="EMBL/GenBank/DDBJ databases">
        <authorList>
            <person name="Palmer J.M."/>
        </authorList>
    </citation>
    <scope>NUCLEOTIDE SEQUENCE [LARGE SCALE GENOMIC DNA]</scope>
    <source>
        <strain evidence="7 8">TWF718</strain>
    </source>
</reference>
<dbReference type="InterPro" id="IPR051175">
    <property type="entry name" value="CLK_kinases"/>
</dbReference>
<proteinExistence type="predicted"/>
<dbReference type="AlphaFoldDB" id="A0AAN8N4A6"/>
<sequence length="259" mass="29535">MWLCTFRCPNRQYTGDRLDGEPAGEHAPAYLVSADSEFAEVKVSTIGEAKKYNISEFSDFKLIDLGTCFPRGQKQDFFATPKGVQAPELIFDLPSPELYDKMDIFTFGCTLYELLVGHSMFHFTYDPVELGDAQPQQLQVLSNMIDRLGPVPKEVVSKLGAIKDYINDDGRLKYSEVTARVQSDDITPLSELILGEVEANERMWDPEARKGRFCRVVRSAPENERNDFQDLLLKMMHWDAVKRPTAEELLEHPWFADLS</sequence>
<dbReference type="InterPro" id="IPR011009">
    <property type="entry name" value="Kinase-like_dom_sf"/>
</dbReference>
<evidence type="ECO:0000313" key="7">
    <source>
        <dbReference type="EMBL" id="KAK6356021.1"/>
    </source>
</evidence>
<accession>A0AAN8N4A6</accession>
<dbReference type="EMBL" id="JAVHNR010000001">
    <property type="protein sequence ID" value="KAK6356021.1"/>
    <property type="molecule type" value="Genomic_DNA"/>
</dbReference>
<dbReference type="PANTHER" id="PTHR45646:SF11">
    <property type="entry name" value="SERINE_THREONINE-PROTEIN KINASE DOA"/>
    <property type="match status" value="1"/>
</dbReference>
<dbReference type="Gene3D" id="1.10.510.10">
    <property type="entry name" value="Transferase(Phosphotransferase) domain 1"/>
    <property type="match status" value="1"/>
</dbReference>
<evidence type="ECO:0000313" key="8">
    <source>
        <dbReference type="Proteomes" id="UP001313282"/>
    </source>
</evidence>
<comment type="caution">
    <text evidence="7">The sequence shown here is derived from an EMBL/GenBank/DDBJ whole genome shotgun (WGS) entry which is preliminary data.</text>
</comment>
<protein>
    <recommendedName>
        <fullName evidence="6">Protein kinase domain-containing protein</fullName>
    </recommendedName>
</protein>
<dbReference type="GO" id="GO:0004674">
    <property type="term" value="F:protein serine/threonine kinase activity"/>
    <property type="evidence" value="ECO:0007669"/>
    <property type="project" value="UniProtKB-KW"/>
</dbReference>
<keyword evidence="2" id="KW-0808">Transferase</keyword>
<keyword evidence="4" id="KW-0418">Kinase</keyword>
<evidence type="ECO:0000256" key="3">
    <source>
        <dbReference type="ARBA" id="ARBA00022741"/>
    </source>
</evidence>
<evidence type="ECO:0000256" key="5">
    <source>
        <dbReference type="ARBA" id="ARBA00022840"/>
    </source>
</evidence>
<dbReference type="PANTHER" id="PTHR45646">
    <property type="entry name" value="SERINE/THREONINE-PROTEIN KINASE DOA-RELATED"/>
    <property type="match status" value="1"/>
</dbReference>
<dbReference type="GO" id="GO:0043484">
    <property type="term" value="P:regulation of RNA splicing"/>
    <property type="evidence" value="ECO:0007669"/>
    <property type="project" value="TreeGrafter"/>
</dbReference>
<feature type="domain" description="Protein kinase" evidence="6">
    <location>
        <begin position="1"/>
        <end position="255"/>
    </location>
</feature>
<dbReference type="GO" id="GO:0005634">
    <property type="term" value="C:nucleus"/>
    <property type="evidence" value="ECO:0007669"/>
    <property type="project" value="TreeGrafter"/>
</dbReference>
<keyword evidence="1" id="KW-0723">Serine/threonine-protein kinase</keyword>
<dbReference type="SUPFAM" id="SSF56112">
    <property type="entry name" value="Protein kinase-like (PK-like)"/>
    <property type="match status" value="1"/>
</dbReference>
<gene>
    <name evidence="7" type="ORF">TWF718_000394</name>
</gene>
<dbReference type="PROSITE" id="PS50011">
    <property type="entry name" value="PROTEIN_KINASE_DOM"/>
    <property type="match status" value="1"/>
</dbReference>
<dbReference type="InterPro" id="IPR000719">
    <property type="entry name" value="Prot_kinase_dom"/>
</dbReference>